<dbReference type="SUPFAM" id="SSF52467">
    <property type="entry name" value="DHS-like NAD/FAD-binding domain"/>
    <property type="match status" value="1"/>
</dbReference>
<organism evidence="5 6">
    <name type="scientific">Candidatus Flavonifractor intestinipullorum</name>
    <dbReference type="NCBI Taxonomy" id="2838587"/>
    <lineage>
        <taxon>Bacteria</taxon>
        <taxon>Bacillati</taxon>
        <taxon>Bacillota</taxon>
        <taxon>Clostridia</taxon>
        <taxon>Eubacteriales</taxon>
        <taxon>Oscillospiraceae</taxon>
        <taxon>Flavonifractor</taxon>
    </lineage>
</organism>
<accession>A0A9D2MDC5</accession>
<gene>
    <name evidence="5" type="ORF">H9714_08250</name>
</gene>
<dbReference type="Proteomes" id="UP000824208">
    <property type="component" value="Unassembled WGS sequence"/>
</dbReference>
<evidence type="ECO:0000313" key="6">
    <source>
        <dbReference type="Proteomes" id="UP000824208"/>
    </source>
</evidence>
<evidence type="ECO:0000256" key="1">
    <source>
        <dbReference type="ARBA" id="ARBA00023027"/>
    </source>
</evidence>
<comment type="caution">
    <text evidence="5">The sequence shown here is derived from an EMBL/GenBank/DDBJ whole genome shotgun (WGS) entry which is preliminary data.</text>
</comment>
<reference evidence="5" key="1">
    <citation type="journal article" date="2021" name="PeerJ">
        <title>Extensive microbial diversity within the chicken gut microbiome revealed by metagenomics and culture.</title>
        <authorList>
            <person name="Gilroy R."/>
            <person name="Ravi A."/>
            <person name="Getino M."/>
            <person name="Pursley I."/>
            <person name="Horton D.L."/>
            <person name="Alikhan N.F."/>
            <person name="Baker D."/>
            <person name="Gharbi K."/>
            <person name="Hall N."/>
            <person name="Watson M."/>
            <person name="Adriaenssens E.M."/>
            <person name="Foster-Nyarko E."/>
            <person name="Jarju S."/>
            <person name="Secka A."/>
            <person name="Antonio M."/>
            <person name="Oren A."/>
            <person name="Chaudhuri R.R."/>
            <person name="La Ragione R."/>
            <person name="Hildebrand F."/>
            <person name="Pallen M.J."/>
        </authorList>
    </citation>
    <scope>NUCLEOTIDE SEQUENCE</scope>
    <source>
        <strain evidence="5">CHK189-11263</strain>
    </source>
</reference>
<protein>
    <recommendedName>
        <fullName evidence="4">Deacetylase sirtuin-type domain-containing protein</fullName>
    </recommendedName>
</protein>
<keyword evidence="1" id="KW-0520">NAD</keyword>
<feature type="binding site" evidence="2">
    <location>
        <position position="161"/>
    </location>
    <ligand>
        <name>Zn(2+)</name>
        <dbReference type="ChEBI" id="CHEBI:29105"/>
    </ligand>
</feature>
<keyword evidence="2" id="KW-0479">Metal-binding</keyword>
<dbReference type="EMBL" id="DWYC01000072">
    <property type="protein sequence ID" value="HJB57528.1"/>
    <property type="molecule type" value="Genomic_DNA"/>
</dbReference>
<feature type="binding site" evidence="2">
    <location>
        <position position="156"/>
    </location>
    <ligand>
        <name>Zn(2+)</name>
        <dbReference type="ChEBI" id="CHEBI:29105"/>
    </ligand>
</feature>
<feature type="binding site" evidence="2">
    <location>
        <position position="193"/>
    </location>
    <ligand>
        <name>Zn(2+)</name>
        <dbReference type="ChEBI" id="CHEBI:29105"/>
    </ligand>
</feature>
<dbReference type="InterPro" id="IPR026590">
    <property type="entry name" value="Ssirtuin_cat_dom"/>
</dbReference>
<dbReference type="Gene3D" id="3.40.50.1220">
    <property type="entry name" value="TPP-binding domain"/>
    <property type="match status" value="1"/>
</dbReference>
<keyword evidence="2" id="KW-0862">Zinc</keyword>
<dbReference type="GO" id="GO:0046872">
    <property type="term" value="F:metal ion binding"/>
    <property type="evidence" value="ECO:0007669"/>
    <property type="project" value="UniProtKB-KW"/>
</dbReference>
<evidence type="ECO:0000256" key="2">
    <source>
        <dbReference type="PROSITE-ProRule" id="PRU00236"/>
    </source>
</evidence>
<dbReference type="PROSITE" id="PS50305">
    <property type="entry name" value="SIRTUIN"/>
    <property type="match status" value="1"/>
</dbReference>
<proteinExistence type="predicted"/>
<evidence type="ECO:0000256" key="3">
    <source>
        <dbReference type="SAM" id="MobiDB-lite"/>
    </source>
</evidence>
<name>A0A9D2MDC5_9FIRM</name>
<reference evidence="5" key="2">
    <citation type="submission" date="2021-04" db="EMBL/GenBank/DDBJ databases">
        <authorList>
            <person name="Gilroy R."/>
        </authorList>
    </citation>
    <scope>NUCLEOTIDE SEQUENCE</scope>
    <source>
        <strain evidence="5">CHK189-11263</strain>
    </source>
</reference>
<feature type="region of interest" description="Disordered" evidence="3">
    <location>
        <begin position="297"/>
        <end position="345"/>
    </location>
</feature>
<feature type="binding site" evidence="2">
    <location>
        <position position="196"/>
    </location>
    <ligand>
        <name>Zn(2+)</name>
        <dbReference type="ChEBI" id="CHEBI:29105"/>
    </ligand>
</feature>
<dbReference type="InterPro" id="IPR029035">
    <property type="entry name" value="DHS-like_NAD/FAD-binding_dom"/>
</dbReference>
<comment type="caution">
    <text evidence="2">Lacks conserved residue(s) required for the propagation of feature annotation.</text>
</comment>
<dbReference type="AlphaFoldDB" id="A0A9D2MDC5"/>
<sequence>MTYAQRMAAYAAEAERLAREDRTPKLARAVELLGEADFILIGGAAGLSAAGGMDYQSPQVLRESFPALAALGYHTLWEALWDPKRSLLQKQGMTAAEALWARYDFPVIGAYRDLLALVEGKNYFVLSSNIDDQFYKAGFDPQRVFCPQNSIADFQCSVPCCRALWDGEEIYRNLVAHMDPVTYACREEDLPRCPRCGAPAVRNMRGRACFIPDKVMATRGAFEDFWARAQGGRTVFLELGVGFNSPGLIRHPFQRMTQFWPRAHLIRVNRDYPSVPDKLGERGLALGGDLGENLRRMAEMAGAAPPPPAAAQASPPGSAGAPPRAALPDTPPASDRTPGAAEGAF</sequence>
<feature type="compositionally biased region" description="Low complexity" evidence="3">
    <location>
        <begin position="310"/>
        <end position="328"/>
    </location>
</feature>
<evidence type="ECO:0000313" key="5">
    <source>
        <dbReference type="EMBL" id="HJB57528.1"/>
    </source>
</evidence>
<feature type="domain" description="Deacetylase sirtuin-type" evidence="4">
    <location>
        <begin position="19"/>
        <end position="304"/>
    </location>
</feature>
<evidence type="ECO:0000259" key="4">
    <source>
        <dbReference type="PROSITE" id="PS50305"/>
    </source>
</evidence>